<evidence type="ECO:0008006" key="3">
    <source>
        <dbReference type="Google" id="ProtNLM"/>
    </source>
</evidence>
<protein>
    <recommendedName>
        <fullName evidence="3">Baseplate protein J-like domain-containing protein</fullName>
    </recommendedName>
</protein>
<dbReference type="Proteomes" id="UP000185770">
    <property type="component" value="Unassembled WGS sequence"/>
</dbReference>
<dbReference type="EMBL" id="MJAO01000010">
    <property type="protein sequence ID" value="OKB66604.1"/>
    <property type="molecule type" value="Genomic_DNA"/>
</dbReference>
<organism evidence="1 2">
    <name type="scientific">Serratia marcescens</name>
    <dbReference type="NCBI Taxonomy" id="615"/>
    <lineage>
        <taxon>Bacteria</taxon>
        <taxon>Pseudomonadati</taxon>
        <taxon>Pseudomonadota</taxon>
        <taxon>Gammaproteobacteria</taxon>
        <taxon>Enterobacterales</taxon>
        <taxon>Yersiniaceae</taxon>
        <taxon>Serratia</taxon>
    </lineage>
</organism>
<dbReference type="AlphaFoldDB" id="A0A1Q4P0D9"/>
<comment type="caution">
    <text evidence="1">The sequence shown here is derived from an EMBL/GenBank/DDBJ whole genome shotgun (WGS) entry which is preliminary data.</text>
</comment>
<evidence type="ECO:0000313" key="1">
    <source>
        <dbReference type="EMBL" id="OKB66604.1"/>
    </source>
</evidence>
<sequence length="609" mass="67010">MDNIMSDLEQLKQRVGSGLTDQTFLLAPRTGKDLLELVAKYTAAVPFAGHAGADWKSFWLTGRTPQGLSDIYQRPELAEKKLPVQQAFLLALLHLLETPRALLNTVPARHRSLYYRDLLGFSPRGPQPDSVAVSFTLHKNASPYALPAGSLLDGGQDSAGNSITYQTDDSLLITGQQLQQLCWTAQVENTWKRYTVIDSATDVTLPAEGLRLFSDIGEGTATQEQAPVLYLGFNGTSAQDTLSVYWSVRASSALDLAWCYYNGTDWASLDAELQDETAGLSVSNLWRARLPADSQPGSPKNDGLQEAGYYWIKGTLNEKKAVKDERAPAEAMPKLQAVLASAMTATLNVAQTVDDSHFAQPLPANTVSQLVTPVAAISGVRQPLPSVGGQPRETEAAMSQRAATRIAHRQRAITWNNMRSLLMEHYPEIFDVRFPDVDKLSHLPALEVQSLMVIPDGRYGDNDDAVRPALSDGRLTRMALWLAQYTSLWAAPTLKNPKYIDVTARYRVTFVAGIRPDYGYRQLAAQLQHDYLPWATDRRQAVTPGNQVDYYLLLATLQQSPLVQSVNALVLIHDVIDETGKSTSVKTQSTVTARDDEVLILCPQGETDV</sequence>
<name>A0A1Q4P0D9_SERMA</name>
<gene>
    <name evidence="1" type="ORF">BHU62_12105</name>
</gene>
<evidence type="ECO:0000313" key="2">
    <source>
        <dbReference type="Proteomes" id="UP000185770"/>
    </source>
</evidence>
<proteinExistence type="predicted"/>
<reference evidence="1 2" key="1">
    <citation type="submission" date="2016-09" db="EMBL/GenBank/DDBJ databases">
        <title>Serratia marcescens MSU-97 and epiphytic antimycotic-producing bacteria.</title>
        <authorList>
            <person name="Matilla M.A."/>
        </authorList>
    </citation>
    <scope>NUCLEOTIDE SEQUENCE [LARGE SCALE GENOMIC DNA]</scope>
    <source>
        <strain evidence="1 2">MSU-97</strain>
    </source>
</reference>
<accession>A0A1Q4P0D9</accession>